<proteinExistence type="predicted"/>
<dbReference type="InterPro" id="IPR010667">
    <property type="entry name" value="Phage_T4_Gp19"/>
</dbReference>
<dbReference type="Pfam" id="PF06841">
    <property type="entry name" value="Phage_T4_gp19"/>
    <property type="match status" value="1"/>
</dbReference>
<name>A0A831QR08_9FLAO</name>
<gene>
    <name evidence="1" type="ORF">ENH87_20665</name>
</gene>
<dbReference type="PANTHER" id="PTHR38009:SF1">
    <property type="entry name" value="CONSERVED HYPOTHETICAL PHAGE TAIL PROTEIN"/>
    <property type="match status" value="1"/>
</dbReference>
<dbReference type="GO" id="GO:0005198">
    <property type="term" value="F:structural molecule activity"/>
    <property type="evidence" value="ECO:0007669"/>
    <property type="project" value="InterPro"/>
</dbReference>
<dbReference type="NCBIfam" id="TIGR02241">
    <property type="entry name" value="conserved hypothetical phage tail region protein"/>
    <property type="match status" value="1"/>
</dbReference>
<evidence type="ECO:0000313" key="1">
    <source>
        <dbReference type="EMBL" id="HEA23304.1"/>
    </source>
</evidence>
<dbReference type="AlphaFoldDB" id="A0A831QR08"/>
<accession>A0A831QR08</accession>
<sequence length="148" mass="17011">MEEVHDNLWPLPQFYFIVKFSSHDDMGSFQEVSGLETEIPVSESQKDNNQAFKTFKIPEIGQVGRITLKRGVFVKSNHFLKWYDTFKTNIIQREILTLQLVNEKGELAMAWTLLNAWPTKISGLDLRFDVTDVAVDILELAYEGLTVS</sequence>
<dbReference type="PANTHER" id="PTHR38009">
    <property type="entry name" value="CONSERVED HYPOTHETICAL PHAGE TAIL PROTEIN"/>
    <property type="match status" value="1"/>
</dbReference>
<protein>
    <submittedName>
        <fullName evidence="1">Phage tail protein</fullName>
    </submittedName>
</protein>
<comment type="caution">
    <text evidence="1">The sequence shown here is derived from an EMBL/GenBank/DDBJ whole genome shotgun (WGS) entry which is preliminary data.</text>
</comment>
<organism evidence="1">
    <name type="scientific">Pricia antarctica</name>
    <dbReference type="NCBI Taxonomy" id="641691"/>
    <lineage>
        <taxon>Bacteria</taxon>
        <taxon>Pseudomonadati</taxon>
        <taxon>Bacteroidota</taxon>
        <taxon>Flavobacteriia</taxon>
        <taxon>Flavobacteriales</taxon>
        <taxon>Flavobacteriaceae</taxon>
        <taxon>Pricia</taxon>
    </lineage>
</organism>
<dbReference type="InterPro" id="IPR011747">
    <property type="entry name" value="CHP02241"/>
</dbReference>
<dbReference type="Proteomes" id="UP000886191">
    <property type="component" value="Unassembled WGS sequence"/>
</dbReference>
<reference evidence="1" key="1">
    <citation type="journal article" date="2020" name="mSystems">
        <title>Genome- and Community-Level Interaction Insights into Carbon Utilization and Element Cycling Functions of Hydrothermarchaeota in Hydrothermal Sediment.</title>
        <authorList>
            <person name="Zhou Z."/>
            <person name="Liu Y."/>
            <person name="Xu W."/>
            <person name="Pan J."/>
            <person name="Luo Z.H."/>
            <person name="Li M."/>
        </authorList>
    </citation>
    <scope>NUCLEOTIDE SEQUENCE [LARGE SCALE GENOMIC DNA]</scope>
    <source>
        <strain evidence="1">HyVt-345</strain>
    </source>
</reference>
<dbReference type="EMBL" id="DRGL01000077">
    <property type="protein sequence ID" value="HEA23304.1"/>
    <property type="molecule type" value="Genomic_DNA"/>
</dbReference>